<feature type="binding site" evidence="9">
    <location>
        <position position="217"/>
    </location>
    <ligand>
        <name>substrate</name>
    </ligand>
</feature>
<dbReference type="FunFam" id="3.40.50.720:FF:000101">
    <property type="entry name" value="GDP-L-fucose synthase"/>
    <property type="match status" value="1"/>
</dbReference>
<evidence type="ECO:0000313" key="12">
    <source>
        <dbReference type="Proteomes" id="UP000221024"/>
    </source>
</evidence>
<keyword evidence="12" id="KW-1185">Reference proteome</keyword>
<evidence type="ECO:0000259" key="10">
    <source>
        <dbReference type="Pfam" id="PF01370"/>
    </source>
</evidence>
<evidence type="ECO:0000256" key="3">
    <source>
        <dbReference type="ARBA" id="ARBA00012371"/>
    </source>
</evidence>
<feature type="binding site" evidence="9">
    <location>
        <begin position="14"/>
        <end position="20"/>
    </location>
    <ligand>
        <name>NADP(+)</name>
        <dbReference type="ChEBI" id="CHEBI:58349"/>
    </ligand>
</feature>
<comment type="similarity">
    <text evidence="2 9">Belongs to the NAD(P)-dependent epimerase/dehydratase family. Fucose synthase subfamily.</text>
</comment>
<keyword evidence="4 9" id="KW-0521">NADP</keyword>
<feature type="binding site" evidence="9">
    <location>
        <position position="210"/>
    </location>
    <ligand>
        <name>substrate</name>
    </ligand>
</feature>
<sequence>MHLSDPSASIYIAGHRGMVGSAIWSALESAGYENIFGRTSSELDLRNQADTHAFFEAQQPDYVVVAAARVGGILANDQYPADFLYDNLAIEANVLRAAQQHGVKRLVFLGSTCIYPKHAPQPMPEDSLLTGPLEPTNQWYAVAKIAGHKLCQAFHRQHGSDMVTLMPTNLYGPNDNFDLETSHVLPALLRKFHEAKGAAPDGSDASVTLWGSGTPKREFLYSHDLADAVRFVLETREDDLREAAYEGMLNVGVGKDLSINELAATIQDVVGHDGPIEHDPSKPDGTPRKLVDTTRMDELGWSAKTSLHDGIQKTYDWYREHEDEWVAA</sequence>
<dbReference type="CDD" id="cd05239">
    <property type="entry name" value="GDP_FS_SDR_e"/>
    <property type="match status" value="1"/>
</dbReference>
<dbReference type="InterPro" id="IPR001509">
    <property type="entry name" value="Epimerase_deHydtase"/>
</dbReference>
<dbReference type="Proteomes" id="UP000221024">
    <property type="component" value="Unassembled WGS sequence"/>
</dbReference>
<reference evidence="11 12" key="1">
    <citation type="submission" date="2017-10" db="EMBL/GenBank/DDBJ databases">
        <title>Draft genome of Longimonas halophila.</title>
        <authorList>
            <person name="Goh K.M."/>
            <person name="Shamsir M.S."/>
            <person name="Lim S.W."/>
        </authorList>
    </citation>
    <scope>NUCLEOTIDE SEQUENCE [LARGE SCALE GENOMIC DNA]</scope>
    <source>
        <strain evidence="11 12">KCTC 42399</strain>
    </source>
</reference>
<accession>A0A2H3NM66</accession>
<feature type="binding site" evidence="9">
    <location>
        <position position="284"/>
    </location>
    <ligand>
        <name>substrate</name>
    </ligand>
</feature>
<dbReference type="GO" id="GO:0042351">
    <property type="term" value="P:'de novo' GDP-L-fucose biosynthetic process"/>
    <property type="evidence" value="ECO:0007669"/>
    <property type="project" value="UniProtKB-UniRule"/>
</dbReference>
<comment type="pathway">
    <text evidence="1 9">Nucleotide-sugar biosynthesis; GDP-L-fucose biosynthesis via de novo pathway; GDP-L-fucose from GDP-alpha-D-mannose: step 2/2.</text>
</comment>
<keyword evidence="6 9" id="KW-0413">Isomerase</keyword>
<dbReference type="UniPathway" id="UPA00128">
    <property type="reaction ID" value="UER00191"/>
</dbReference>
<feature type="site" description="Important for catalytic activity" evidence="9">
    <location>
        <position position="113"/>
    </location>
</feature>
<evidence type="ECO:0000256" key="4">
    <source>
        <dbReference type="ARBA" id="ARBA00022857"/>
    </source>
</evidence>
<dbReference type="GO" id="GO:0050577">
    <property type="term" value="F:GDP-L-fucose synthase activity"/>
    <property type="evidence" value="ECO:0007669"/>
    <property type="project" value="UniProtKB-UniRule"/>
</dbReference>
<feature type="binding site" evidence="9">
    <location>
        <begin position="109"/>
        <end position="112"/>
    </location>
    <ligand>
        <name>NADP(+)</name>
        <dbReference type="ChEBI" id="CHEBI:58349"/>
    </ligand>
</feature>
<evidence type="ECO:0000256" key="9">
    <source>
        <dbReference type="HAMAP-Rule" id="MF_00956"/>
    </source>
</evidence>
<evidence type="ECO:0000256" key="7">
    <source>
        <dbReference type="ARBA" id="ARBA00023268"/>
    </source>
</evidence>
<keyword evidence="5 9" id="KW-0560">Oxidoreductase</keyword>
<organism evidence="11 12">
    <name type="scientific">Longimonas halophila</name>
    <dbReference type="NCBI Taxonomy" id="1469170"/>
    <lineage>
        <taxon>Bacteria</taxon>
        <taxon>Pseudomonadati</taxon>
        <taxon>Rhodothermota</taxon>
        <taxon>Rhodothermia</taxon>
        <taxon>Rhodothermales</taxon>
        <taxon>Salisaetaceae</taxon>
        <taxon>Longimonas</taxon>
    </lineage>
</organism>
<evidence type="ECO:0000256" key="5">
    <source>
        <dbReference type="ARBA" id="ARBA00023002"/>
    </source>
</evidence>
<feature type="active site" description="Proton donor/acceptor" evidence="9">
    <location>
        <position position="140"/>
    </location>
</feature>
<evidence type="ECO:0000313" key="11">
    <source>
        <dbReference type="EMBL" id="PEN05726.1"/>
    </source>
</evidence>
<feature type="domain" description="NAD-dependent epimerase/dehydratase" evidence="10">
    <location>
        <begin position="10"/>
        <end position="239"/>
    </location>
</feature>
<feature type="binding site" evidence="9">
    <location>
        <position position="144"/>
    </location>
    <ligand>
        <name>NADP(+)</name>
        <dbReference type="ChEBI" id="CHEBI:58349"/>
    </ligand>
</feature>
<comment type="catalytic activity">
    <reaction evidence="8 9">
        <text>GDP-beta-L-fucose + NADP(+) = GDP-4-dehydro-alpha-D-rhamnose + NADPH + H(+)</text>
        <dbReference type="Rhea" id="RHEA:18885"/>
        <dbReference type="ChEBI" id="CHEBI:15378"/>
        <dbReference type="ChEBI" id="CHEBI:57273"/>
        <dbReference type="ChEBI" id="CHEBI:57783"/>
        <dbReference type="ChEBI" id="CHEBI:57964"/>
        <dbReference type="ChEBI" id="CHEBI:58349"/>
        <dbReference type="EC" id="1.1.1.271"/>
    </reaction>
</comment>
<proteinExistence type="inferred from homology"/>
<protein>
    <recommendedName>
        <fullName evidence="3 9">GDP-L-fucose synthase</fullName>
        <ecNumber evidence="3 9">1.1.1.271</ecNumber>
    </recommendedName>
    <alternativeName>
        <fullName evidence="9">GDP-4-keto-6-deoxy-D-mannose-3,5-epimerase-4-reductase</fullName>
    </alternativeName>
</protein>
<feature type="binding site" evidence="9">
    <location>
        <position position="191"/>
    </location>
    <ligand>
        <name>substrate</name>
    </ligand>
</feature>
<keyword evidence="7 9" id="KW-0511">Multifunctional enzyme</keyword>
<dbReference type="EC" id="1.1.1.271" evidence="3 9"/>
<feature type="binding site" evidence="9">
    <location>
        <begin position="167"/>
        <end position="170"/>
    </location>
    <ligand>
        <name>NADP(+)</name>
        <dbReference type="ChEBI" id="CHEBI:58349"/>
    </ligand>
</feature>
<dbReference type="Pfam" id="PF01370">
    <property type="entry name" value="Epimerase"/>
    <property type="match status" value="1"/>
</dbReference>
<dbReference type="PANTHER" id="PTHR43238">
    <property type="entry name" value="GDP-L-FUCOSE SYNTHASE"/>
    <property type="match status" value="1"/>
</dbReference>
<dbReference type="Gene3D" id="3.40.50.720">
    <property type="entry name" value="NAD(P)-binding Rossmann-like Domain"/>
    <property type="match status" value="1"/>
</dbReference>
<dbReference type="GO" id="GO:0070401">
    <property type="term" value="F:NADP+ binding"/>
    <property type="evidence" value="ECO:0007669"/>
    <property type="project" value="UniProtKB-UniRule"/>
</dbReference>
<dbReference type="InterPro" id="IPR028614">
    <property type="entry name" value="GDP_fucose/colitose_synth"/>
</dbReference>
<evidence type="ECO:0000256" key="2">
    <source>
        <dbReference type="ARBA" id="ARBA00005959"/>
    </source>
</evidence>
<dbReference type="GO" id="GO:0016853">
    <property type="term" value="F:isomerase activity"/>
    <property type="evidence" value="ECO:0007669"/>
    <property type="project" value="UniProtKB-KW"/>
</dbReference>
<dbReference type="Gene3D" id="3.90.25.10">
    <property type="entry name" value="UDP-galactose 4-epimerase, domain 1"/>
    <property type="match status" value="1"/>
</dbReference>
<dbReference type="AlphaFoldDB" id="A0A2H3NM66"/>
<dbReference type="PANTHER" id="PTHR43238:SF1">
    <property type="entry name" value="GDP-L-FUCOSE SYNTHASE"/>
    <property type="match status" value="1"/>
</dbReference>
<name>A0A2H3NM66_9BACT</name>
<dbReference type="RefSeq" id="WP_098062788.1">
    <property type="nucleotide sequence ID" value="NZ_PDEP01000011.1"/>
</dbReference>
<dbReference type="EMBL" id="PDEP01000011">
    <property type="protein sequence ID" value="PEN05726.1"/>
    <property type="molecule type" value="Genomic_DNA"/>
</dbReference>
<dbReference type="OrthoDB" id="9811425at2"/>
<dbReference type="SUPFAM" id="SSF51735">
    <property type="entry name" value="NAD(P)-binding Rossmann-fold domains"/>
    <property type="match status" value="1"/>
</dbReference>
<evidence type="ECO:0000256" key="1">
    <source>
        <dbReference type="ARBA" id="ARBA00004883"/>
    </source>
</evidence>
<feature type="binding site" evidence="9">
    <location>
        <position position="183"/>
    </location>
    <ligand>
        <name>NADP(+)</name>
        <dbReference type="ChEBI" id="CHEBI:58349"/>
    </ligand>
</feature>
<evidence type="ECO:0000256" key="6">
    <source>
        <dbReference type="ARBA" id="ARBA00023235"/>
    </source>
</evidence>
<evidence type="ECO:0000256" key="8">
    <source>
        <dbReference type="ARBA" id="ARBA00051935"/>
    </source>
</evidence>
<dbReference type="HAMAP" id="MF_00956">
    <property type="entry name" value="GDP_fucose_synth"/>
    <property type="match status" value="1"/>
</dbReference>
<dbReference type="InterPro" id="IPR036291">
    <property type="entry name" value="NAD(P)-bd_dom_sf"/>
</dbReference>
<comment type="caution">
    <text evidence="11">The sequence shown here is derived from an EMBL/GenBank/DDBJ whole genome shotgun (WGS) entry which is preliminary data.</text>
</comment>
<feature type="site" description="Important for catalytic activity" evidence="9">
    <location>
        <position position="111"/>
    </location>
</feature>
<comment type="function">
    <text evidence="9">Catalyzes the two-step NADP-dependent conversion of GDP-4-dehydro-6-deoxy-D-mannose to GDP-fucose, involving an epimerase and a reductase reaction.</text>
</comment>
<gene>
    <name evidence="9" type="primary">fcl</name>
    <name evidence="11" type="ORF">CRI93_11495</name>
</gene>